<dbReference type="GO" id="GO:0006370">
    <property type="term" value="P:7-methylguanosine mRNA capping"/>
    <property type="evidence" value="ECO:0007669"/>
    <property type="project" value="InterPro"/>
</dbReference>
<reference evidence="2" key="1">
    <citation type="submission" date="2014-07" db="EMBL/GenBank/DDBJ databases">
        <authorList>
            <person name="Martin A.A"/>
            <person name="De Silva N."/>
        </authorList>
    </citation>
    <scope>NUCLEOTIDE SEQUENCE</scope>
</reference>
<dbReference type="SUPFAM" id="SSF56091">
    <property type="entry name" value="DNA ligase/mRNA capping enzyme, catalytic domain"/>
    <property type="match status" value="1"/>
</dbReference>
<dbReference type="Gene3D" id="3.30.470.30">
    <property type="entry name" value="DNA ligase/mRNA capping enzyme"/>
    <property type="match status" value="1"/>
</dbReference>
<sequence>MVSWKDDGVRYLVLIKDEIYAFDRNNNVFKINNMYLFHRKELRHIRDTLVDTEIIMEKTPISGGEFRTIPRMLKYDVVH</sequence>
<protein>
    <submittedName>
        <fullName evidence="3">mRNA-capping enzyme (inferred by orthology to a zebrafish protein)</fullName>
    </submittedName>
</protein>
<dbReference type="AlphaFoldDB" id="A0A0K0FRS2"/>
<name>A0A0K0FRS2_STRVS</name>
<evidence type="ECO:0000313" key="2">
    <source>
        <dbReference type="Proteomes" id="UP000035680"/>
    </source>
</evidence>
<dbReference type="WBParaSite" id="SVE_1277400.1">
    <property type="protein sequence ID" value="SVE_1277400.1"/>
    <property type="gene ID" value="SVE_1277400"/>
</dbReference>
<proteinExistence type="predicted"/>
<accession>A0A0K0FRS2</accession>
<feature type="domain" description="mRNA capping enzyme adenylation" evidence="1">
    <location>
        <begin position="1"/>
        <end position="78"/>
    </location>
</feature>
<dbReference type="Pfam" id="PF01331">
    <property type="entry name" value="mRNA_cap_enzyme"/>
    <property type="match status" value="1"/>
</dbReference>
<dbReference type="InterPro" id="IPR001339">
    <property type="entry name" value="mRNA_cap_enzyme_adenylation"/>
</dbReference>
<evidence type="ECO:0000259" key="1">
    <source>
        <dbReference type="Pfam" id="PF01331"/>
    </source>
</evidence>
<keyword evidence="2" id="KW-1185">Reference proteome</keyword>
<reference evidence="3" key="2">
    <citation type="submission" date="2015-08" db="UniProtKB">
        <authorList>
            <consortium name="WormBaseParasite"/>
        </authorList>
    </citation>
    <scope>IDENTIFICATION</scope>
</reference>
<organism evidence="2 3">
    <name type="scientific">Strongyloides venezuelensis</name>
    <name type="common">Threadworm</name>
    <dbReference type="NCBI Taxonomy" id="75913"/>
    <lineage>
        <taxon>Eukaryota</taxon>
        <taxon>Metazoa</taxon>
        <taxon>Ecdysozoa</taxon>
        <taxon>Nematoda</taxon>
        <taxon>Chromadorea</taxon>
        <taxon>Rhabditida</taxon>
        <taxon>Tylenchina</taxon>
        <taxon>Panagrolaimomorpha</taxon>
        <taxon>Strongyloidoidea</taxon>
        <taxon>Strongyloididae</taxon>
        <taxon>Strongyloides</taxon>
    </lineage>
</organism>
<dbReference type="STRING" id="75913.A0A0K0FRS2"/>
<dbReference type="Proteomes" id="UP000035680">
    <property type="component" value="Unassembled WGS sequence"/>
</dbReference>
<dbReference type="GO" id="GO:0004484">
    <property type="term" value="F:mRNA guanylyltransferase activity"/>
    <property type="evidence" value="ECO:0007669"/>
    <property type="project" value="InterPro"/>
</dbReference>
<evidence type="ECO:0000313" key="3">
    <source>
        <dbReference type="WBParaSite" id="SVE_1277400.1"/>
    </source>
</evidence>
<dbReference type="GO" id="GO:0005524">
    <property type="term" value="F:ATP binding"/>
    <property type="evidence" value="ECO:0007669"/>
    <property type="project" value="InterPro"/>
</dbReference>